<reference evidence="3" key="2">
    <citation type="submission" date="2023-05" db="EMBL/GenBank/DDBJ databases">
        <authorList>
            <consortium name="Lawrence Berkeley National Laboratory"/>
            <person name="Steindorff A."/>
            <person name="Hensen N."/>
            <person name="Bonometti L."/>
            <person name="Westerberg I."/>
            <person name="Brannstrom I.O."/>
            <person name="Guillou S."/>
            <person name="Cros-Aarteil S."/>
            <person name="Calhoun S."/>
            <person name="Haridas S."/>
            <person name="Kuo A."/>
            <person name="Mondo S."/>
            <person name="Pangilinan J."/>
            <person name="Riley R."/>
            <person name="Labutti K."/>
            <person name="Andreopoulos B."/>
            <person name="Lipzen A."/>
            <person name="Chen C."/>
            <person name="Yanf M."/>
            <person name="Daum C."/>
            <person name="Ng V."/>
            <person name="Clum A."/>
            <person name="Ohm R."/>
            <person name="Martin F."/>
            <person name="Silar P."/>
            <person name="Natvig D."/>
            <person name="Lalanne C."/>
            <person name="Gautier V."/>
            <person name="Ament-Velasquez S.L."/>
            <person name="Kruys A."/>
            <person name="Hutchinson M.I."/>
            <person name="Powell A.J."/>
            <person name="Barry K."/>
            <person name="Miller A.N."/>
            <person name="Grigoriev I.V."/>
            <person name="Debuchy R."/>
            <person name="Gladieux P."/>
            <person name="Thoren M.H."/>
            <person name="Johannesson H."/>
        </authorList>
    </citation>
    <scope>NUCLEOTIDE SEQUENCE</scope>
    <source>
        <strain evidence="3">CBS 141.50</strain>
    </source>
</reference>
<proteinExistence type="predicted"/>
<evidence type="ECO:0000313" key="4">
    <source>
        <dbReference type="Proteomes" id="UP001302676"/>
    </source>
</evidence>
<feature type="compositionally biased region" description="Basic and acidic residues" evidence="1">
    <location>
        <begin position="366"/>
        <end position="384"/>
    </location>
</feature>
<gene>
    <name evidence="3" type="ORF">C8A04DRAFT_11797</name>
</gene>
<accession>A0AAN6ZN51</accession>
<keyword evidence="2" id="KW-0812">Transmembrane</keyword>
<keyword evidence="2" id="KW-0472">Membrane</keyword>
<comment type="caution">
    <text evidence="3">The sequence shown here is derived from an EMBL/GenBank/DDBJ whole genome shotgun (WGS) entry which is preliminary data.</text>
</comment>
<feature type="compositionally biased region" description="Low complexity" evidence="1">
    <location>
        <begin position="385"/>
        <end position="404"/>
    </location>
</feature>
<feature type="region of interest" description="Disordered" evidence="1">
    <location>
        <begin position="353"/>
        <end position="406"/>
    </location>
</feature>
<dbReference type="InterPro" id="IPR036305">
    <property type="entry name" value="RGS_sf"/>
</dbReference>
<evidence type="ECO:0000256" key="2">
    <source>
        <dbReference type="SAM" id="Phobius"/>
    </source>
</evidence>
<dbReference type="GeneID" id="87813708"/>
<keyword evidence="4" id="KW-1185">Reference proteome</keyword>
<dbReference type="RefSeq" id="XP_062637424.1">
    <property type="nucleotide sequence ID" value="XM_062777095.1"/>
</dbReference>
<feature type="transmembrane region" description="Helical" evidence="2">
    <location>
        <begin position="317"/>
        <end position="344"/>
    </location>
</feature>
<keyword evidence="2" id="KW-1133">Transmembrane helix</keyword>
<organism evidence="3 4">
    <name type="scientific">Dichotomopilus funicola</name>
    <dbReference type="NCBI Taxonomy" id="1934379"/>
    <lineage>
        <taxon>Eukaryota</taxon>
        <taxon>Fungi</taxon>
        <taxon>Dikarya</taxon>
        <taxon>Ascomycota</taxon>
        <taxon>Pezizomycotina</taxon>
        <taxon>Sordariomycetes</taxon>
        <taxon>Sordariomycetidae</taxon>
        <taxon>Sordariales</taxon>
        <taxon>Chaetomiaceae</taxon>
        <taxon>Dichotomopilus</taxon>
    </lineage>
</organism>
<dbReference type="EMBL" id="MU853580">
    <property type="protein sequence ID" value="KAK4144053.1"/>
    <property type="molecule type" value="Genomic_DNA"/>
</dbReference>
<dbReference type="Proteomes" id="UP001302676">
    <property type="component" value="Unassembled WGS sequence"/>
</dbReference>
<evidence type="ECO:0000256" key="1">
    <source>
        <dbReference type="SAM" id="MobiDB-lite"/>
    </source>
</evidence>
<name>A0AAN6ZN51_9PEZI</name>
<dbReference type="PANTHER" id="PTHR39466:SF1">
    <property type="entry name" value="RGS DOMAIN-CONTAINING PROTEIN"/>
    <property type="match status" value="1"/>
</dbReference>
<dbReference type="PANTHER" id="PTHR39466">
    <property type="entry name" value="RGS DOMAIN-CONTAINING PROTEIN"/>
    <property type="match status" value="1"/>
</dbReference>
<sequence length="490" mass="54422">MGSKATGSSRADYKDIPPELSFESIIKNQTAPPCSLNDYTDYLFHVEHNAEPLQFFLWYWDYIQRWGNLLPRQRALSPPWDPEQAAEPSSRFIRYSHKRERSLRMNKVLAILEMESQRVFLDSIQPQEDIPGTMTITSPLPPSSPPSTAGILSPTNSIAPPDWQPFTIQPNRNEVSRIARLYISPSAPRRLRLSQRDREACLRAVQHTTHPSTLLSAFMAAEAALRGPSPIPNPRRSWFSSLFSRLSIFRKSSSSSHERFVRWVRRNANPSRLRFLRLLGALLVVLGTALDAVLIVLSSSLSSSSTPSSSSALHSPYLRAICFLLWWPGLTVLMAAGNGVCLLLRGAGRRQVRPWESEGPVMEPPGHGEDGKQNPEAGEHKRTDTTSSTTSTMSAVSQASSTVSWDDPLRKPSLQTFGPANDYTGEASSWGKRYQEKGFMKRVFDETVVVQNGALMAWQDRTVLFAALWGAAGAAALTAVSLFIPKGGLF</sequence>
<evidence type="ECO:0000313" key="3">
    <source>
        <dbReference type="EMBL" id="KAK4144053.1"/>
    </source>
</evidence>
<dbReference type="SUPFAM" id="SSF48097">
    <property type="entry name" value="Regulator of G-protein signaling, RGS"/>
    <property type="match status" value="1"/>
</dbReference>
<evidence type="ECO:0008006" key="5">
    <source>
        <dbReference type="Google" id="ProtNLM"/>
    </source>
</evidence>
<dbReference type="AlphaFoldDB" id="A0AAN6ZN51"/>
<feature type="transmembrane region" description="Helical" evidence="2">
    <location>
        <begin position="275"/>
        <end position="297"/>
    </location>
</feature>
<feature type="transmembrane region" description="Helical" evidence="2">
    <location>
        <begin position="463"/>
        <end position="484"/>
    </location>
</feature>
<protein>
    <recommendedName>
        <fullName evidence="5">RGS domain-containing protein</fullName>
    </recommendedName>
</protein>
<reference evidence="3" key="1">
    <citation type="journal article" date="2023" name="Mol. Phylogenet. Evol.">
        <title>Genome-scale phylogeny and comparative genomics of the fungal order Sordariales.</title>
        <authorList>
            <person name="Hensen N."/>
            <person name="Bonometti L."/>
            <person name="Westerberg I."/>
            <person name="Brannstrom I.O."/>
            <person name="Guillou S."/>
            <person name="Cros-Aarteil S."/>
            <person name="Calhoun S."/>
            <person name="Haridas S."/>
            <person name="Kuo A."/>
            <person name="Mondo S."/>
            <person name="Pangilinan J."/>
            <person name="Riley R."/>
            <person name="LaButti K."/>
            <person name="Andreopoulos B."/>
            <person name="Lipzen A."/>
            <person name="Chen C."/>
            <person name="Yan M."/>
            <person name="Daum C."/>
            <person name="Ng V."/>
            <person name="Clum A."/>
            <person name="Steindorff A."/>
            <person name="Ohm R.A."/>
            <person name="Martin F."/>
            <person name="Silar P."/>
            <person name="Natvig D.O."/>
            <person name="Lalanne C."/>
            <person name="Gautier V."/>
            <person name="Ament-Velasquez S.L."/>
            <person name="Kruys A."/>
            <person name="Hutchinson M.I."/>
            <person name="Powell A.J."/>
            <person name="Barry K."/>
            <person name="Miller A.N."/>
            <person name="Grigoriev I.V."/>
            <person name="Debuchy R."/>
            <person name="Gladieux P."/>
            <person name="Hiltunen Thoren M."/>
            <person name="Johannesson H."/>
        </authorList>
    </citation>
    <scope>NUCLEOTIDE SEQUENCE</scope>
    <source>
        <strain evidence="3">CBS 141.50</strain>
    </source>
</reference>